<evidence type="ECO:0000256" key="4">
    <source>
        <dbReference type="ARBA" id="ARBA00022989"/>
    </source>
</evidence>
<feature type="transmembrane region" description="Helical" evidence="6">
    <location>
        <begin position="251"/>
        <end position="274"/>
    </location>
</feature>
<keyword evidence="9" id="KW-1185">Reference proteome</keyword>
<dbReference type="PANTHER" id="PTHR11388:SF76">
    <property type="entry name" value="SOLUTE CARRIER ORGANIC ANION TRANSPORTER FAMILY MEMBER"/>
    <property type="match status" value="1"/>
</dbReference>
<evidence type="ECO:0000256" key="6">
    <source>
        <dbReference type="SAM" id="Phobius"/>
    </source>
</evidence>
<protein>
    <submittedName>
        <fullName evidence="8">Solute carrier organic anion transporter family member 1A2</fullName>
    </submittedName>
</protein>
<dbReference type="InterPro" id="IPR002350">
    <property type="entry name" value="Kazal_dom"/>
</dbReference>
<dbReference type="GO" id="GO:0016323">
    <property type="term" value="C:basolateral plasma membrane"/>
    <property type="evidence" value="ECO:0007669"/>
    <property type="project" value="TreeGrafter"/>
</dbReference>
<evidence type="ECO:0000313" key="9">
    <source>
        <dbReference type="Proteomes" id="UP000198287"/>
    </source>
</evidence>
<keyword evidence="2" id="KW-1003">Cell membrane</keyword>
<evidence type="ECO:0000256" key="5">
    <source>
        <dbReference type="ARBA" id="ARBA00023136"/>
    </source>
</evidence>
<dbReference type="GO" id="GO:0043252">
    <property type="term" value="P:sodium-independent organic anion transport"/>
    <property type="evidence" value="ECO:0007669"/>
    <property type="project" value="TreeGrafter"/>
</dbReference>
<dbReference type="InterPro" id="IPR004156">
    <property type="entry name" value="OATP"/>
</dbReference>
<sequence>MPSKYLETVFMQNVVNASIISGMISIAFQSIGLLLSGWLISKYQPRARLLAGWNVIISLLYVLVKISFTQMGCHQGAPNFGSHNEETGTWNLTVACNADCNCKANKISPVCWKEKQTIFYSACHAGCTTFQDGGVSNCSCIDADPTAILTPGTCNEGCLTMFLIFLGVNAFIKLIDSSGRIGNMLVSYRCVEPKDKSLAIGLSIFLISVFAMLPSPIVFGKLFDSVCLVWGTKCGARGNCWLYDGATLQYWFNLTAAAFTGIGAFFDSLVWIYVKDLDLYDEDKNQRIRAESARIKANKK</sequence>
<dbReference type="Proteomes" id="UP000198287">
    <property type="component" value="Unassembled WGS sequence"/>
</dbReference>
<keyword evidence="5 6" id="KW-0472">Membrane</keyword>
<dbReference type="AlphaFoldDB" id="A0A226DGB0"/>
<organism evidence="8 9">
    <name type="scientific">Folsomia candida</name>
    <name type="common">Springtail</name>
    <dbReference type="NCBI Taxonomy" id="158441"/>
    <lineage>
        <taxon>Eukaryota</taxon>
        <taxon>Metazoa</taxon>
        <taxon>Ecdysozoa</taxon>
        <taxon>Arthropoda</taxon>
        <taxon>Hexapoda</taxon>
        <taxon>Collembola</taxon>
        <taxon>Entomobryomorpha</taxon>
        <taxon>Isotomoidea</taxon>
        <taxon>Isotomidae</taxon>
        <taxon>Proisotominae</taxon>
        <taxon>Folsomia</taxon>
    </lineage>
</organism>
<feature type="transmembrane region" description="Helical" evidence="6">
    <location>
        <begin position="47"/>
        <end position="64"/>
    </location>
</feature>
<evidence type="ECO:0000256" key="1">
    <source>
        <dbReference type="ARBA" id="ARBA00004651"/>
    </source>
</evidence>
<dbReference type="OrthoDB" id="5062115at2759"/>
<dbReference type="PROSITE" id="PS51465">
    <property type="entry name" value="KAZAL_2"/>
    <property type="match status" value="1"/>
</dbReference>
<name>A0A226DGB0_FOLCA</name>
<evidence type="ECO:0000256" key="3">
    <source>
        <dbReference type="ARBA" id="ARBA00022692"/>
    </source>
</evidence>
<dbReference type="Pfam" id="PF03137">
    <property type="entry name" value="OATP"/>
    <property type="match status" value="1"/>
</dbReference>
<keyword evidence="4 6" id="KW-1133">Transmembrane helix</keyword>
<evidence type="ECO:0000313" key="8">
    <source>
        <dbReference type="EMBL" id="OXA43717.1"/>
    </source>
</evidence>
<keyword evidence="3 6" id="KW-0812">Transmembrane</keyword>
<proteinExistence type="predicted"/>
<dbReference type="GO" id="GO:0015347">
    <property type="term" value="F:sodium-independent organic anion transmembrane transporter activity"/>
    <property type="evidence" value="ECO:0007669"/>
    <property type="project" value="TreeGrafter"/>
</dbReference>
<comment type="caution">
    <text evidence="8">The sequence shown here is derived from an EMBL/GenBank/DDBJ whole genome shotgun (WGS) entry which is preliminary data.</text>
</comment>
<evidence type="ECO:0000259" key="7">
    <source>
        <dbReference type="PROSITE" id="PS51465"/>
    </source>
</evidence>
<feature type="domain" description="Kazal-like" evidence="7">
    <location>
        <begin position="90"/>
        <end position="142"/>
    </location>
</feature>
<dbReference type="EMBL" id="LNIX01000021">
    <property type="protein sequence ID" value="OXA43717.1"/>
    <property type="molecule type" value="Genomic_DNA"/>
</dbReference>
<evidence type="ECO:0000256" key="2">
    <source>
        <dbReference type="ARBA" id="ARBA00022475"/>
    </source>
</evidence>
<feature type="transmembrane region" description="Helical" evidence="6">
    <location>
        <begin position="20"/>
        <end position="40"/>
    </location>
</feature>
<reference evidence="8 9" key="1">
    <citation type="submission" date="2015-12" db="EMBL/GenBank/DDBJ databases">
        <title>The genome of Folsomia candida.</title>
        <authorList>
            <person name="Faddeeva A."/>
            <person name="Derks M.F."/>
            <person name="Anvar Y."/>
            <person name="Smit S."/>
            <person name="Van Straalen N."/>
            <person name="Roelofs D."/>
        </authorList>
    </citation>
    <scope>NUCLEOTIDE SEQUENCE [LARGE SCALE GENOMIC DNA]</scope>
    <source>
        <strain evidence="8 9">VU population</strain>
        <tissue evidence="8">Whole body</tissue>
    </source>
</reference>
<dbReference type="PANTHER" id="PTHR11388">
    <property type="entry name" value="ORGANIC ANION TRANSPORTER"/>
    <property type="match status" value="1"/>
</dbReference>
<dbReference type="OMA" id="CHCENAS"/>
<feature type="transmembrane region" description="Helical" evidence="6">
    <location>
        <begin position="197"/>
        <end position="219"/>
    </location>
</feature>
<comment type="subcellular location">
    <subcellularLocation>
        <location evidence="1">Cell membrane</location>
        <topology evidence="1">Multi-pass membrane protein</topology>
    </subcellularLocation>
</comment>
<gene>
    <name evidence="8" type="ORF">Fcan01_21394</name>
</gene>
<accession>A0A226DGB0</accession>